<proteinExistence type="predicted"/>
<name>A0A7S9R638_9BACT</name>
<dbReference type="EMBL" id="CP049274">
    <property type="protein sequence ID" value="QPH83936.1"/>
    <property type="molecule type" value="Genomic_DNA"/>
</dbReference>
<evidence type="ECO:0000313" key="2">
    <source>
        <dbReference type="Proteomes" id="UP000594630"/>
    </source>
</evidence>
<dbReference type="Proteomes" id="UP000594630">
    <property type="component" value="Chromosome"/>
</dbReference>
<organism evidence="1 2">
    <name type="scientific">Campylobacter concisus</name>
    <dbReference type="NCBI Taxonomy" id="199"/>
    <lineage>
        <taxon>Bacteria</taxon>
        <taxon>Pseudomonadati</taxon>
        <taxon>Campylobacterota</taxon>
        <taxon>Epsilonproteobacteria</taxon>
        <taxon>Campylobacterales</taxon>
        <taxon>Campylobacteraceae</taxon>
        <taxon>Campylobacter</taxon>
    </lineage>
</organism>
<reference evidence="1 2" key="1">
    <citation type="journal article" date="2018" name="Emerg. Microbes Infect.">
        <title>Genomic analysis of oral Campylobacter concisus strains identified a potential bacterial molecular marker associated with active Crohn's disease.</title>
        <authorList>
            <person name="Liu F."/>
            <person name="Ma R."/>
            <person name="Tay C.Y.A."/>
            <person name="Octavia S."/>
            <person name="Lan R."/>
            <person name="Chung H.K.L."/>
            <person name="Riordan S.M."/>
            <person name="Grimm M.C."/>
            <person name="Leong R.W."/>
            <person name="Tanaka M.M."/>
            <person name="Connor S."/>
            <person name="Zhang L."/>
        </authorList>
    </citation>
    <scope>NUCLEOTIDE SEQUENCE [LARGE SCALE GENOMIC DNA]</scope>
    <source>
        <strain evidence="1 2">P10CDO-S2</strain>
    </source>
</reference>
<protein>
    <submittedName>
        <fullName evidence="1">Uncharacterized protein</fullName>
    </submittedName>
</protein>
<dbReference type="RefSeq" id="WP_107792772.1">
    <property type="nucleotide sequence ID" value="NZ_CABPUD010000010.1"/>
</dbReference>
<gene>
    <name evidence="1" type="ORF">CVT06_02040</name>
</gene>
<evidence type="ECO:0000313" key="1">
    <source>
        <dbReference type="EMBL" id="QPH83936.1"/>
    </source>
</evidence>
<sequence>MIVIHNNELLFRPAYSDELYIFDDPFETINDWLDATIMGLKQECPFVLSGSSLGEFTTETSDFTIGGEQGEALTYQNVLDFCKELYDEVFKIRGKLVGLFCQSIGCTDKEEFDEIYQKFNKKLDKFKKILDEFKIPQGLDMQYGFKQSMPSYIY</sequence>
<accession>A0A7S9R638</accession>
<dbReference type="AlphaFoldDB" id="A0A7S9R638"/>